<protein>
    <submittedName>
        <fullName evidence="2">GPN-loop GTPase 2</fullName>
    </submittedName>
</protein>
<dbReference type="Proteomes" id="UP000887580">
    <property type="component" value="Unplaced"/>
</dbReference>
<proteinExistence type="predicted"/>
<name>A0AC35GQ26_9BILA</name>
<sequence length="271" mass="30667">MVLFGQLVVGAPGAGKSTYCSGLVQLFEQLNRPVICVNLDPANDIIPFKCDIDIRELITVEDAMEAFNLGPNGALRYCMQTLLKNIEWLKHKISSLQKEAYYIVIDMPGQLELYNSDDSITKIIRQFTKWDWRLCAVHLSDSVYITDSGKFVSVILAALSIMINLEVAQVNVLTKVDLLDESKLPYDFEYFENLPNLKYLADLLDDHPFLSQYKSLSSKLCDVVEDYGLVSFIPLDVKSKERMIKLLRLADTANGFELIEAKDLRGVIVNQ</sequence>
<accession>A0AC35GQ26</accession>
<dbReference type="WBParaSite" id="PS1159_v2.g7518.t1">
    <property type="protein sequence ID" value="PS1159_v2.g7518.t1"/>
    <property type="gene ID" value="PS1159_v2.g7518"/>
</dbReference>
<organism evidence="1 2">
    <name type="scientific">Panagrolaimus sp. PS1159</name>
    <dbReference type="NCBI Taxonomy" id="55785"/>
    <lineage>
        <taxon>Eukaryota</taxon>
        <taxon>Metazoa</taxon>
        <taxon>Ecdysozoa</taxon>
        <taxon>Nematoda</taxon>
        <taxon>Chromadorea</taxon>
        <taxon>Rhabditida</taxon>
        <taxon>Tylenchina</taxon>
        <taxon>Panagrolaimomorpha</taxon>
        <taxon>Panagrolaimoidea</taxon>
        <taxon>Panagrolaimidae</taxon>
        <taxon>Panagrolaimus</taxon>
    </lineage>
</organism>
<evidence type="ECO:0000313" key="1">
    <source>
        <dbReference type="Proteomes" id="UP000887580"/>
    </source>
</evidence>
<evidence type="ECO:0000313" key="2">
    <source>
        <dbReference type="WBParaSite" id="PS1159_v2.g7518.t1"/>
    </source>
</evidence>
<reference evidence="2" key="1">
    <citation type="submission" date="2022-11" db="UniProtKB">
        <authorList>
            <consortium name="WormBaseParasite"/>
        </authorList>
    </citation>
    <scope>IDENTIFICATION</scope>
</reference>